<dbReference type="AlphaFoldDB" id="A0A4R4NGE8"/>
<dbReference type="Pfam" id="PF14021">
    <property type="entry name" value="TNT"/>
    <property type="match status" value="1"/>
</dbReference>
<protein>
    <submittedName>
        <fullName evidence="3">DUF4237 domain-containing protein</fullName>
    </submittedName>
</protein>
<sequence>MRFFRRGAIPAATLGLTVLLAGTAQAAPSTGEPPRTGACAGPPAGSAAEIIEQAADCSGQAQRPQAVLATAQAAAAAAKAALHARPHVCGPPYVNGDPRLGPVHLPRTGYFGYLLRGYKRYGGLAPSTFLYQYWDEAKTPTPDWRYPPDDGFVHQLKDINSRPARYKVALRIGQFIDRFGGESGKFLSPGGASFGSRALPPNSLNTRADDPSHLCNYHLYRVSKRFSVDAGPAEPAFQQPGHGLQYVLTGAYVPGAPNPLSVKWLADNGYLQRVY</sequence>
<dbReference type="PANTHER" id="PTHR42059">
    <property type="entry name" value="TNT DOMAIN-CONTAINING PROTEIN"/>
    <property type="match status" value="1"/>
</dbReference>
<accession>A0A4R4NGE8</accession>
<evidence type="ECO:0000256" key="1">
    <source>
        <dbReference type="SAM" id="SignalP"/>
    </source>
</evidence>
<evidence type="ECO:0000313" key="4">
    <source>
        <dbReference type="Proteomes" id="UP000295431"/>
    </source>
</evidence>
<dbReference type="EMBL" id="SMJW01000239">
    <property type="protein sequence ID" value="TDC07554.1"/>
    <property type="molecule type" value="Genomic_DNA"/>
</dbReference>
<dbReference type="PANTHER" id="PTHR42059:SF1">
    <property type="entry name" value="TNT DOMAIN-CONTAINING PROTEIN"/>
    <property type="match status" value="1"/>
</dbReference>
<proteinExistence type="predicted"/>
<dbReference type="RefSeq" id="WP_131943940.1">
    <property type="nucleotide sequence ID" value="NZ_BAAAMX010000076.1"/>
</dbReference>
<dbReference type="Proteomes" id="UP000295431">
    <property type="component" value="Unassembled WGS sequence"/>
</dbReference>
<feature type="domain" description="TNT" evidence="2">
    <location>
        <begin position="170"/>
        <end position="274"/>
    </location>
</feature>
<feature type="chain" id="PRO_5020228857" evidence="1">
    <location>
        <begin position="27"/>
        <end position="275"/>
    </location>
</feature>
<organism evidence="3 4">
    <name type="scientific">Actinomadura bangladeshensis</name>
    <dbReference type="NCBI Taxonomy" id="453573"/>
    <lineage>
        <taxon>Bacteria</taxon>
        <taxon>Bacillati</taxon>
        <taxon>Actinomycetota</taxon>
        <taxon>Actinomycetes</taxon>
        <taxon>Streptosporangiales</taxon>
        <taxon>Thermomonosporaceae</taxon>
        <taxon>Actinomadura</taxon>
    </lineage>
</organism>
<dbReference type="InterPro" id="IPR025331">
    <property type="entry name" value="TNT"/>
</dbReference>
<evidence type="ECO:0000313" key="3">
    <source>
        <dbReference type="EMBL" id="TDC07554.1"/>
    </source>
</evidence>
<keyword evidence="4" id="KW-1185">Reference proteome</keyword>
<keyword evidence="1" id="KW-0732">Signal</keyword>
<dbReference type="GO" id="GO:0050135">
    <property type="term" value="F:NADP+ nucleosidase activity"/>
    <property type="evidence" value="ECO:0007669"/>
    <property type="project" value="InterPro"/>
</dbReference>
<reference evidence="3 4" key="1">
    <citation type="submission" date="2019-03" db="EMBL/GenBank/DDBJ databases">
        <title>Draft genome sequences of novel Actinobacteria.</title>
        <authorList>
            <person name="Sahin N."/>
            <person name="Ay H."/>
            <person name="Saygin H."/>
        </authorList>
    </citation>
    <scope>NUCLEOTIDE SEQUENCE [LARGE SCALE GENOMIC DNA]</scope>
    <source>
        <strain evidence="3 4">DSM 45347</strain>
    </source>
</reference>
<feature type="signal peptide" evidence="1">
    <location>
        <begin position="1"/>
        <end position="26"/>
    </location>
</feature>
<gene>
    <name evidence="3" type="ORF">E1284_32245</name>
</gene>
<name>A0A4R4NGE8_9ACTN</name>
<dbReference type="OrthoDB" id="4745173at2"/>
<dbReference type="InterPro" id="IPR053024">
    <property type="entry name" value="Fungal_surface_NADase"/>
</dbReference>
<evidence type="ECO:0000259" key="2">
    <source>
        <dbReference type="Pfam" id="PF14021"/>
    </source>
</evidence>
<comment type="caution">
    <text evidence="3">The sequence shown here is derived from an EMBL/GenBank/DDBJ whole genome shotgun (WGS) entry which is preliminary data.</text>
</comment>